<dbReference type="GO" id="GO:0005886">
    <property type="term" value="C:plasma membrane"/>
    <property type="evidence" value="ECO:0007669"/>
    <property type="project" value="TreeGrafter"/>
</dbReference>
<keyword evidence="10" id="KW-1185">Reference proteome</keyword>
<feature type="coiled-coil region" evidence="6">
    <location>
        <begin position="402"/>
        <end position="446"/>
    </location>
</feature>
<evidence type="ECO:0000256" key="1">
    <source>
        <dbReference type="ARBA" id="ARBA00000085"/>
    </source>
</evidence>
<dbReference type="EC" id="2.7.13.3" evidence="2"/>
<dbReference type="Pfam" id="PF02518">
    <property type="entry name" value="HATPase_c"/>
    <property type="match status" value="1"/>
</dbReference>
<evidence type="ECO:0000313" key="9">
    <source>
        <dbReference type="EMBL" id="AEV31454.1"/>
    </source>
</evidence>
<evidence type="ECO:0000256" key="5">
    <source>
        <dbReference type="ARBA" id="ARBA00022777"/>
    </source>
</evidence>
<dbReference type="SMART" id="SM00387">
    <property type="entry name" value="HATPase_c"/>
    <property type="match status" value="1"/>
</dbReference>
<dbReference type="Gene3D" id="1.10.287.130">
    <property type="match status" value="1"/>
</dbReference>
<comment type="catalytic activity">
    <reaction evidence="1">
        <text>ATP + protein L-histidine = ADP + protein N-phospho-L-histidine.</text>
        <dbReference type="EC" id="2.7.13.3"/>
    </reaction>
</comment>
<dbReference type="GO" id="GO:0000155">
    <property type="term" value="F:phosphorelay sensor kinase activity"/>
    <property type="evidence" value="ECO:0007669"/>
    <property type="project" value="InterPro"/>
</dbReference>
<dbReference type="InterPro" id="IPR011990">
    <property type="entry name" value="TPR-like_helical_dom_sf"/>
</dbReference>
<dbReference type="SUPFAM" id="SSF55874">
    <property type="entry name" value="ATPase domain of HSP90 chaperone/DNA topoisomerase II/histidine kinase"/>
    <property type="match status" value="1"/>
</dbReference>
<keyword evidence="7" id="KW-0472">Membrane</keyword>
<sequence>MLFCFGAYGQSSFFWQNIVNTDSLNIYSDSILAMPSGESNRIAKNIQISALRNRDSLLYASSLGLETKSRFINGELNQSLALQNEALAIFQKYKNKEGQCAALITLALIDFENGNLYQARSKLRNSTKLALEINNHYYHALSEYHIAQINFTQQQYSKSKKGLIKAKSILESADLNLDLEFAIFQQLALIEIEFGQLSRAYDLLNKTKQKALHPDYLYNLNLNWSKYWQAMLNPQKAEEAGIKALLWANAHHSPTLSIEAQINLSEVYILKKNNQKSIEFAQQAKNLHNNLPAATSLKLQVLNQLHKVYLASADTAKALTALLQLNTIQDSLKSFELVTLPFTTTKPKTRIDTLPKTDTLEASVSSSPKRILIKAKGKEVIIGLIIFSAIAFIIGLITSILLFKQKRELKKLKTTHKKLSEKEEQISIEQLELKKDNQQLKDLDKNKNKVFSILTHDIRQPINQVKSVLELLEMEDLTKKDRVEIVQKLRESIDNSSNALENLLLWSKKQLTGINTKIVDVHLLPQVWQIESQVKANLDSKNLKLDIHVPDFLKVKADMSQLDICLRNLVNNAIKFSNSGGVITIEAVEENGDKIIRVIDNGVGMSIDQVDKLKNMKGDFTTLGTMNEKGTGLGVLITREFMQNQNGELDIQSRKGEGSIFSMIFHEAPK</sequence>
<dbReference type="HOGENOM" id="CLU_000445_114_67_10"/>
<dbReference type="InterPro" id="IPR036890">
    <property type="entry name" value="HATPase_C_sf"/>
</dbReference>
<evidence type="ECO:0000256" key="3">
    <source>
        <dbReference type="ARBA" id="ARBA00022553"/>
    </source>
</evidence>
<dbReference type="EMBL" id="CP003156">
    <property type="protein sequence ID" value="AEV31454.1"/>
    <property type="molecule type" value="Genomic_DNA"/>
</dbReference>
<dbReference type="InterPro" id="IPR003594">
    <property type="entry name" value="HATPase_dom"/>
</dbReference>
<dbReference type="InterPro" id="IPR005467">
    <property type="entry name" value="His_kinase_dom"/>
</dbReference>
<dbReference type="GO" id="GO:0009927">
    <property type="term" value="F:histidine phosphotransfer kinase activity"/>
    <property type="evidence" value="ECO:0007669"/>
    <property type="project" value="TreeGrafter"/>
</dbReference>
<dbReference type="InterPro" id="IPR003661">
    <property type="entry name" value="HisK_dim/P_dom"/>
</dbReference>
<dbReference type="PANTHER" id="PTHR43047">
    <property type="entry name" value="TWO-COMPONENT HISTIDINE PROTEIN KINASE"/>
    <property type="match status" value="1"/>
</dbReference>
<protein>
    <recommendedName>
        <fullName evidence="2">histidine kinase</fullName>
        <ecNumber evidence="2">2.7.13.3</ecNumber>
    </recommendedName>
</protein>
<name>G8QZ71_OWEHD</name>
<dbReference type="CDD" id="cd00082">
    <property type="entry name" value="HisKA"/>
    <property type="match status" value="1"/>
</dbReference>
<keyword evidence="7" id="KW-1133">Transmembrane helix</keyword>
<keyword evidence="4" id="KW-0808">Transferase</keyword>
<dbReference type="InterPro" id="IPR004358">
    <property type="entry name" value="Sig_transdc_His_kin-like_C"/>
</dbReference>
<evidence type="ECO:0000259" key="8">
    <source>
        <dbReference type="PROSITE" id="PS50109"/>
    </source>
</evidence>
<evidence type="ECO:0000256" key="7">
    <source>
        <dbReference type="SAM" id="Phobius"/>
    </source>
</evidence>
<keyword evidence="7" id="KW-0812">Transmembrane</keyword>
<dbReference type="Proteomes" id="UP000005631">
    <property type="component" value="Chromosome"/>
</dbReference>
<dbReference type="SUPFAM" id="SSF48452">
    <property type="entry name" value="TPR-like"/>
    <property type="match status" value="2"/>
</dbReference>
<dbReference type="CDD" id="cd00075">
    <property type="entry name" value="HATPase"/>
    <property type="match status" value="1"/>
</dbReference>
<gene>
    <name evidence="9" type="ordered locus">Oweho_0436</name>
</gene>
<evidence type="ECO:0000256" key="4">
    <source>
        <dbReference type="ARBA" id="ARBA00022679"/>
    </source>
</evidence>
<dbReference type="InterPro" id="IPR036097">
    <property type="entry name" value="HisK_dim/P_sf"/>
</dbReference>
<evidence type="ECO:0000313" key="10">
    <source>
        <dbReference type="Proteomes" id="UP000005631"/>
    </source>
</evidence>
<proteinExistence type="predicted"/>
<dbReference type="Gene3D" id="3.30.565.10">
    <property type="entry name" value="Histidine kinase-like ATPase, C-terminal domain"/>
    <property type="match status" value="1"/>
</dbReference>
<accession>G8QZ71</accession>
<dbReference type="AlphaFoldDB" id="G8QZ71"/>
<evidence type="ECO:0000256" key="6">
    <source>
        <dbReference type="SAM" id="Coils"/>
    </source>
</evidence>
<keyword evidence="6" id="KW-0175">Coiled coil</keyword>
<dbReference type="SUPFAM" id="SSF47384">
    <property type="entry name" value="Homodimeric domain of signal transducing histidine kinase"/>
    <property type="match status" value="1"/>
</dbReference>
<organism evidence="9 10">
    <name type="scientific">Owenweeksia hongkongensis (strain DSM 17368 / CIP 108786 / JCM 12287 / NRRL B-23963 / UST20020801)</name>
    <dbReference type="NCBI Taxonomy" id="926562"/>
    <lineage>
        <taxon>Bacteria</taxon>
        <taxon>Pseudomonadati</taxon>
        <taxon>Bacteroidota</taxon>
        <taxon>Flavobacteriia</taxon>
        <taxon>Flavobacteriales</taxon>
        <taxon>Owenweeksiaceae</taxon>
        <taxon>Owenweeksia</taxon>
    </lineage>
</organism>
<keyword evidence="5 9" id="KW-0418">Kinase</keyword>
<dbReference type="PANTHER" id="PTHR43047:SF72">
    <property type="entry name" value="OSMOSENSING HISTIDINE PROTEIN KINASE SLN1"/>
    <property type="match status" value="1"/>
</dbReference>
<feature type="transmembrane region" description="Helical" evidence="7">
    <location>
        <begin position="380"/>
        <end position="403"/>
    </location>
</feature>
<dbReference type="SMART" id="SM00388">
    <property type="entry name" value="HisKA"/>
    <property type="match status" value="1"/>
</dbReference>
<evidence type="ECO:0000256" key="2">
    <source>
        <dbReference type="ARBA" id="ARBA00012438"/>
    </source>
</evidence>
<feature type="domain" description="Histidine kinase" evidence="8">
    <location>
        <begin position="453"/>
        <end position="669"/>
    </location>
</feature>
<dbReference type="KEGG" id="oho:Oweho_0436"/>
<keyword evidence="3" id="KW-0597">Phosphoprotein</keyword>
<dbReference type="Pfam" id="PF00512">
    <property type="entry name" value="HisKA"/>
    <property type="match status" value="1"/>
</dbReference>
<dbReference type="eggNOG" id="COG0457">
    <property type="taxonomic scope" value="Bacteria"/>
</dbReference>
<reference evidence="9 10" key="1">
    <citation type="journal article" date="2012" name="Stand. Genomic Sci.">
        <title>Genome sequence of the orange-pigmented seawater bacterium Owenweeksia hongkongensis type strain (UST20020801(T)).</title>
        <authorList>
            <person name="Riedel T."/>
            <person name="Held B."/>
            <person name="Nolan M."/>
            <person name="Lucas S."/>
            <person name="Lapidus A."/>
            <person name="Tice H."/>
            <person name="Del Rio T.G."/>
            <person name="Cheng J.F."/>
            <person name="Han C."/>
            <person name="Tapia R."/>
            <person name="Goodwin L.A."/>
            <person name="Pitluck S."/>
            <person name="Liolios K."/>
            <person name="Mavromatis K."/>
            <person name="Pagani I."/>
            <person name="Ivanova N."/>
            <person name="Mikhailova N."/>
            <person name="Pati A."/>
            <person name="Chen A."/>
            <person name="Palaniappan K."/>
            <person name="Rohde M."/>
            <person name="Tindall B.J."/>
            <person name="Detter J.C."/>
            <person name="Goker M."/>
            <person name="Woyke T."/>
            <person name="Bristow J."/>
            <person name="Eisen J.A."/>
            <person name="Markowitz V."/>
            <person name="Hugenholtz P."/>
            <person name="Klenk H.P."/>
            <person name="Kyrpides N.C."/>
        </authorList>
    </citation>
    <scope>NUCLEOTIDE SEQUENCE</scope>
    <source>
        <strain evidence="10">DSM 17368 / JCM 12287 / NRRL B-23963</strain>
    </source>
</reference>
<dbReference type="PROSITE" id="PS50109">
    <property type="entry name" value="HIS_KIN"/>
    <property type="match status" value="1"/>
</dbReference>
<dbReference type="STRING" id="926562.Oweho_0436"/>
<dbReference type="eggNOG" id="COG2205">
    <property type="taxonomic scope" value="Bacteria"/>
</dbReference>
<dbReference type="PRINTS" id="PR00344">
    <property type="entry name" value="BCTRLSENSOR"/>
</dbReference>
<dbReference type="Gene3D" id="1.25.40.10">
    <property type="entry name" value="Tetratricopeptide repeat domain"/>
    <property type="match status" value="1"/>
</dbReference>